<evidence type="ECO:0000256" key="3">
    <source>
        <dbReference type="ARBA" id="ARBA00023159"/>
    </source>
</evidence>
<dbReference type="SUPFAM" id="SSF51215">
    <property type="entry name" value="Regulatory protein AraC"/>
    <property type="match status" value="1"/>
</dbReference>
<evidence type="ECO:0000256" key="4">
    <source>
        <dbReference type="ARBA" id="ARBA00023163"/>
    </source>
</evidence>
<dbReference type="Gene3D" id="1.10.10.60">
    <property type="entry name" value="Homeodomain-like"/>
    <property type="match status" value="2"/>
</dbReference>
<name>A0AB35MEQ6_9MICO</name>
<gene>
    <name evidence="6" type="ORF">QQ002_01755</name>
</gene>
<evidence type="ECO:0000259" key="5">
    <source>
        <dbReference type="PROSITE" id="PS01124"/>
    </source>
</evidence>
<organism evidence="6 7">
    <name type="scientific">Demequina lignilytica</name>
    <dbReference type="NCBI Taxonomy" id="3051663"/>
    <lineage>
        <taxon>Bacteria</taxon>
        <taxon>Bacillati</taxon>
        <taxon>Actinomycetota</taxon>
        <taxon>Actinomycetes</taxon>
        <taxon>Micrococcales</taxon>
        <taxon>Demequinaceae</taxon>
        <taxon>Demequina</taxon>
    </lineage>
</organism>
<keyword evidence="1" id="KW-0805">Transcription regulation</keyword>
<evidence type="ECO:0000313" key="7">
    <source>
        <dbReference type="Proteomes" id="UP001172756"/>
    </source>
</evidence>
<dbReference type="PROSITE" id="PS01124">
    <property type="entry name" value="HTH_ARAC_FAMILY_2"/>
    <property type="match status" value="1"/>
</dbReference>
<dbReference type="PROSITE" id="PS00041">
    <property type="entry name" value="HTH_ARAC_FAMILY_1"/>
    <property type="match status" value="1"/>
</dbReference>
<dbReference type="Gene3D" id="2.60.120.280">
    <property type="entry name" value="Regulatory protein AraC"/>
    <property type="match status" value="1"/>
</dbReference>
<dbReference type="Proteomes" id="UP001172756">
    <property type="component" value="Unassembled WGS sequence"/>
</dbReference>
<keyword evidence="3" id="KW-0010">Activator</keyword>
<protein>
    <submittedName>
        <fullName evidence="6">AraC family transcriptional regulator</fullName>
    </submittedName>
</protein>
<dbReference type="InterPro" id="IPR050204">
    <property type="entry name" value="AraC_XylS_family_regulators"/>
</dbReference>
<dbReference type="InterPro" id="IPR003313">
    <property type="entry name" value="AraC-bd"/>
</dbReference>
<dbReference type="RefSeq" id="WP_301159445.1">
    <property type="nucleotide sequence ID" value="NZ_JAUHQB010000001.1"/>
</dbReference>
<dbReference type="CDD" id="cd06986">
    <property type="entry name" value="cupin_MmsR-like_N"/>
    <property type="match status" value="1"/>
</dbReference>
<dbReference type="InterPro" id="IPR018062">
    <property type="entry name" value="HTH_AraC-typ_CS"/>
</dbReference>
<dbReference type="Pfam" id="PF12833">
    <property type="entry name" value="HTH_18"/>
    <property type="match status" value="1"/>
</dbReference>
<evidence type="ECO:0000313" key="6">
    <source>
        <dbReference type="EMBL" id="MDN4482262.1"/>
    </source>
</evidence>
<dbReference type="InterPro" id="IPR018060">
    <property type="entry name" value="HTH_AraC"/>
</dbReference>
<dbReference type="InterPro" id="IPR037923">
    <property type="entry name" value="HTH-like"/>
</dbReference>
<reference evidence="6 7" key="1">
    <citation type="submission" date="2023-06" db="EMBL/GenBank/DDBJ databases">
        <title>SYSU T0a273.</title>
        <authorList>
            <person name="Gao L."/>
            <person name="Fang B.-Z."/>
            <person name="Li W.-J."/>
        </authorList>
    </citation>
    <scope>NUCLEOTIDE SEQUENCE [LARGE SCALE GENOMIC DNA]</scope>
    <source>
        <strain evidence="6 7">SYSU T0a273</strain>
    </source>
</reference>
<keyword evidence="4" id="KW-0804">Transcription</keyword>
<dbReference type="PRINTS" id="PR00032">
    <property type="entry name" value="HTHARAC"/>
</dbReference>
<feature type="domain" description="HTH araC/xylS-type" evidence="5">
    <location>
        <begin position="183"/>
        <end position="285"/>
    </location>
</feature>
<proteinExistence type="predicted"/>
<dbReference type="AlphaFoldDB" id="A0AB35MEQ6"/>
<dbReference type="GO" id="GO:0003700">
    <property type="term" value="F:DNA-binding transcription factor activity"/>
    <property type="evidence" value="ECO:0007669"/>
    <property type="project" value="InterPro"/>
</dbReference>
<comment type="caution">
    <text evidence="6">The sequence shown here is derived from an EMBL/GenBank/DDBJ whole genome shotgun (WGS) entry which is preliminary data.</text>
</comment>
<dbReference type="Pfam" id="PF02311">
    <property type="entry name" value="AraC_binding"/>
    <property type="match status" value="1"/>
</dbReference>
<keyword evidence="2" id="KW-0238">DNA-binding</keyword>
<dbReference type="InterPro" id="IPR009057">
    <property type="entry name" value="Homeodomain-like_sf"/>
</dbReference>
<evidence type="ECO:0000256" key="1">
    <source>
        <dbReference type="ARBA" id="ARBA00023015"/>
    </source>
</evidence>
<sequence length="287" mass="32039">MVIAEGFPGQRKLVLTPRAVAEARRRPGTRHLVVTDVGYFPEARRHGMVRERPIDQAVVLLCTRGAGHVSTPEGRFAVAPGQAAVIPPGVPHDYQAEEKRPWTLWWMHVIGQDLEEFLEAAGITARSPIRTVGDILHAASLVEETLRWMERDITDATQLASSGAAWHLMALLAAGRSPSDHRSRAIDAAADRIRQAPEVRLDIEALASSCHLSRSHFSALFTRQLGMSVLRFQTELRMSRARELLDTTELSVARVADRVGYDDAYYFTRQFGKVHGMTPTAYRRRAE</sequence>
<dbReference type="EMBL" id="JAUHQB010000001">
    <property type="protein sequence ID" value="MDN4482262.1"/>
    <property type="molecule type" value="Genomic_DNA"/>
</dbReference>
<dbReference type="PANTHER" id="PTHR46796:SF7">
    <property type="entry name" value="ARAC FAMILY TRANSCRIPTIONAL REGULATOR"/>
    <property type="match status" value="1"/>
</dbReference>
<dbReference type="PANTHER" id="PTHR46796">
    <property type="entry name" value="HTH-TYPE TRANSCRIPTIONAL ACTIVATOR RHAS-RELATED"/>
    <property type="match status" value="1"/>
</dbReference>
<dbReference type="SMART" id="SM00342">
    <property type="entry name" value="HTH_ARAC"/>
    <property type="match status" value="1"/>
</dbReference>
<dbReference type="SUPFAM" id="SSF46689">
    <property type="entry name" value="Homeodomain-like"/>
    <property type="match status" value="2"/>
</dbReference>
<accession>A0AB35MEQ6</accession>
<dbReference type="InterPro" id="IPR020449">
    <property type="entry name" value="Tscrpt_reg_AraC-type_HTH"/>
</dbReference>
<evidence type="ECO:0000256" key="2">
    <source>
        <dbReference type="ARBA" id="ARBA00023125"/>
    </source>
</evidence>
<dbReference type="GO" id="GO:0043565">
    <property type="term" value="F:sequence-specific DNA binding"/>
    <property type="evidence" value="ECO:0007669"/>
    <property type="project" value="InterPro"/>
</dbReference>